<reference evidence="1" key="2">
    <citation type="journal article" date="2015" name="Fish Shellfish Immunol.">
        <title>Early steps in the European eel (Anguilla anguilla)-Vibrio vulnificus interaction in the gills: Role of the RtxA13 toxin.</title>
        <authorList>
            <person name="Callol A."/>
            <person name="Pajuelo D."/>
            <person name="Ebbesson L."/>
            <person name="Teles M."/>
            <person name="MacKenzie S."/>
            <person name="Amaro C."/>
        </authorList>
    </citation>
    <scope>NUCLEOTIDE SEQUENCE</scope>
</reference>
<dbReference type="EMBL" id="GBXM01034201">
    <property type="protein sequence ID" value="JAH74376.1"/>
    <property type="molecule type" value="Transcribed_RNA"/>
</dbReference>
<accession>A0A0E9V8P4</accession>
<dbReference type="AlphaFoldDB" id="A0A0E9V8P4"/>
<proteinExistence type="predicted"/>
<reference evidence="1" key="1">
    <citation type="submission" date="2014-11" db="EMBL/GenBank/DDBJ databases">
        <authorList>
            <person name="Amaro Gonzalez C."/>
        </authorList>
    </citation>
    <scope>NUCLEOTIDE SEQUENCE</scope>
</reference>
<sequence>MSAVINKALLIILKSNILYRYPLH</sequence>
<name>A0A0E9V8P4_ANGAN</name>
<evidence type="ECO:0000313" key="1">
    <source>
        <dbReference type="EMBL" id="JAH74376.1"/>
    </source>
</evidence>
<protein>
    <submittedName>
        <fullName evidence="1">Uncharacterized protein</fullName>
    </submittedName>
</protein>
<organism evidence="1">
    <name type="scientific">Anguilla anguilla</name>
    <name type="common">European freshwater eel</name>
    <name type="synonym">Muraena anguilla</name>
    <dbReference type="NCBI Taxonomy" id="7936"/>
    <lineage>
        <taxon>Eukaryota</taxon>
        <taxon>Metazoa</taxon>
        <taxon>Chordata</taxon>
        <taxon>Craniata</taxon>
        <taxon>Vertebrata</taxon>
        <taxon>Euteleostomi</taxon>
        <taxon>Actinopterygii</taxon>
        <taxon>Neopterygii</taxon>
        <taxon>Teleostei</taxon>
        <taxon>Anguilliformes</taxon>
        <taxon>Anguillidae</taxon>
        <taxon>Anguilla</taxon>
    </lineage>
</organism>